<comment type="subunit">
    <text evidence="4">Homodimer.</text>
</comment>
<dbReference type="PIRSF" id="PIRSF000105">
    <property type="entry name" value="HCDH"/>
    <property type="match status" value="1"/>
</dbReference>
<dbReference type="InterPro" id="IPR006108">
    <property type="entry name" value="3HC_DH_C"/>
</dbReference>
<evidence type="ECO:0000256" key="6">
    <source>
        <dbReference type="ARBA" id="ARBA00022553"/>
    </source>
</evidence>
<evidence type="ECO:0000256" key="9">
    <source>
        <dbReference type="ARBA" id="ARBA00038962"/>
    </source>
</evidence>
<gene>
    <name evidence="13" type="ORF">ACFQY8_03380</name>
</gene>
<dbReference type="InterPro" id="IPR006176">
    <property type="entry name" value="3-OHacyl-CoA_DH_NAD-bd"/>
</dbReference>
<accession>A0ABW2Y3E2</accession>
<dbReference type="PANTHER" id="PTHR48075">
    <property type="entry name" value="3-HYDROXYACYL-COA DEHYDROGENASE FAMILY PROTEIN"/>
    <property type="match status" value="1"/>
</dbReference>
<comment type="pathway">
    <text evidence="2">Lipid metabolism; butanoate metabolism.</text>
</comment>
<dbReference type="GO" id="GO:0003857">
    <property type="term" value="F:(3S)-3-hydroxyacyl-CoA dehydrogenase (NAD+) activity"/>
    <property type="evidence" value="ECO:0007669"/>
    <property type="project" value="UniProtKB-EC"/>
</dbReference>
<reference evidence="14" key="1">
    <citation type="journal article" date="2019" name="Int. J. Syst. Evol. Microbiol.">
        <title>The Global Catalogue of Microorganisms (GCM) 10K type strain sequencing project: providing services to taxonomists for standard genome sequencing and annotation.</title>
        <authorList>
            <consortium name="The Broad Institute Genomics Platform"/>
            <consortium name="The Broad Institute Genome Sequencing Center for Infectious Disease"/>
            <person name="Wu L."/>
            <person name="Ma J."/>
        </authorList>
    </citation>
    <scope>NUCLEOTIDE SEQUENCE [LARGE SCALE GENOMIC DNA]</scope>
    <source>
        <strain evidence="14">CCM 8604</strain>
    </source>
</reference>
<evidence type="ECO:0000256" key="7">
    <source>
        <dbReference type="ARBA" id="ARBA00023002"/>
    </source>
</evidence>
<dbReference type="Proteomes" id="UP001597036">
    <property type="component" value="Unassembled WGS sequence"/>
</dbReference>
<dbReference type="Gene3D" id="3.40.50.720">
    <property type="entry name" value="NAD(P)-binding Rossmann-like Domain"/>
    <property type="match status" value="1"/>
</dbReference>
<proteinExistence type="inferred from homology"/>
<evidence type="ECO:0000313" key="13">
    <source>
        <dbReference type="EMBL" id="MFD0704790.1"/>
    </source>
</evidence>
<keyword evidence="5" id="KW-0963">Cytoplasm</keyword>
<dbReference type="SUPFAM" id="SSF48179">
    <property type="entry name" value="6-phosphogluconate dehydrogenase C-terminal domain-like"/>
    <property type="match status" value="1"/>
</dbReference>
<evidence type="ECO:0000259" key="11">
    <source>
        <dbReference type="Pfam" id="PF00725"/>
    </source>
</evidence>
<dbReference type="InterPro" id="IPR008927">
    <property type="entry name" value="6-PGluconate_DH-like_C_sf"/>
</dbReference>
<dbReference type="Gene3D" id="1.10.1040.10">
    <property type="entry name" value="N-(1-d-carboxylethyl)-l-norvaline Dehydrogenase, domain 2"/>
    <property type="match status" value="1"/>
</dbReference>
<dbReference type="Pfam" id="PF02737">
    <property type="entry name" value="3HCDH_N"/>
    <property type="match status" value="1"/>
</dbReference>
<protein>
    <recommendedName>
        <fullName evidence="10">L-gulonate 3-dehydrogenase</fullName>
        <ecNumber evidence="9">1.1.1.45</ecNumber>
    </recommendedName>
    <alternativeName>
        <fullName evidence="10">L-gulonate 3-dehydrogenase</fullName>
    </alternativeName>
</protein>
<feature type="domain" description="3-hydroxyacyl-CoA dehydrogenase NAD binding" evidence="12">
    <location>
        <begin position="8"/>
        <end position="183"/>
    </location>
</feature>
<dbReference type="EC" id="1.1.1.45" evidence="9"/>
<evidence type="ECO:0000256" key="10">
    <source>
        <dbReference type="ARBA" id="ARBA00042709"/>
    </source>
</evidence>
<dbReference type="PANTHER" id="PTHR48075:SF1">
    <property type="entry name" value="LAMBDA-CRYSTALLIN HOMOLOG"/>
    <property type="match status" value="1"/>
</dbReference>
<comment type="caution">
    <text evidence="13">The sequence shown here is derived from an EMBL/GenBank/DDBJ whole genome shotgun (WGS) entry which is preliminary data.</text>
</comment>
<comment type="similarity">
    <text evidence="3">Belongs to the 3-hydroxyacyl-CoA dehydrogenase family.</text>
</comment>
<dbReference type="RefSeq" id="WP_377938507.1">
    <property type="nucleotide sequence ID" value="NZ_JBHTHQ010000021.1"/>
</dbReference>
<evidence type="ECO:0000256" key="5">
    <source>
        <dbReference type="ARBA" id="ARBA00022490"/>
    </source>
</evidence>
<evidence type="ECO:0000313" key="14">
    <source>
        <dbReference type="Proteomes" id="UP001597036"/>
    </source>
</evidence>
<evidence type="ECO:0000256" key="2">
    <source>
        <dbReference type="ARBA" id="ARBA00005086"/>
    </source>
</evidence>
<dbReference type="SUPFAM" id="SSF51735">
    <property type="entry name" value="NAD(P)-binding Rossmann-fold domains"/>
    <property type="match status" value="1"/>
</dbReference>
<keyword evidence="7 13" id="KW-0560">Oxidoreductase</keyword>
<dbReference type="Pfam" id="PF00725">
    <property type="entry name" value="3HCDH"/>
    <property type="match status" value="1"/>
</dbReference>
<evidence type="ECO:0000256" key="4">
    <source>
        <dbReference type="ARBA" id="ARBA00011738"/>
    </source>
</evidence>
<evidence type="ECO:0000256" key="1">
    <source>
        <dbReference type="ARBA" id="ARBA00004496"/>
    </source>
</evidence>
<feature type="domain" description="3-hydroxyacyl-CoA dehydrogenase C-terminal" evidence="11">
    <location>
        <begin position="191"/>
        <end position="289"/>
    </location>
</feature>
<organism evidence="13 14">
    <name type="scientific">Alloscardovia venturai</name>
    <dbReference type="NCBI Taxonomy" id="1769421"/>
    <lineage>
        <taxon>Bacteria</taxon>
        <taxon>Bacillati</taxon>
        <taxon>Actinomycetota</taxon>
        <taxon>Actinomycetes</taxon>
        <taxon>Bifidobacteriales</taxon>
        <taxon>Bifidobacteriaceae</taxon>
        <taxon>Alloscardovia</taxon>
    </lineage>
</organism>
<name>A0ABW2Y3E2_9BIFI</name>
<keyword evidence="6" id="KW-0597">Phosphoprotein</keyword>
<comment type="subcellular location">
    <subcellularLocation>
        <location evidence="1">Cytoplasm</location>
    </subcellularLocation>
</comment>
<evidence type="ECO:0000259" key="12">
    <source>
        <dbReference type="Pfam" id="PF02737"/>
    </source>
</evidence>
<keyword evidence="8" id="KW-0520">NAD</keyword>
<sequence>MRVEDIKTVAAIGAGTMGHSIAMEFAVHGYNVHLIDMSEDALSHGLDMIRHDAVELSEHHLIAGQNIDDILARITTFTSISNGVHDVQYVTESVAEKLEIKQSIWKQVEENAPQDAIFTTNTSGLSPSAIAEVLKTPHRFVVAHYWNPAHLMPLVEVVPSRSTSQDTVDTTVAFLRTVGKKAYPLKRECLGFVGNRIQMAVIREALNIVSRDIATAEDVDNIIKYSLGRRWSILGPIISADLGGLDIFESVSEYLLQDADNSTTPNQLLAEKVRRGELGNKTGRGFYDWNGDEGIQTVAHRDEQLMKFLERDVTTE</sequence>
<evidence type="ECO:0000256" key="3">
    <source>
        <dbReference type="ARBA" id="ARBA00009463"/>
    </source>
</evidence>
<dbReference type="InterPro" id="IPR022694">
    <property type="entry name" value="3-OHacyl-CoA_DH"/>
</dbReference>
<dbReference type="EMBL" id="JBHTHQ010000021">
    <property type="protein sequence ID" value="MFD0704790.1"/>
    <property type="molecule type" value="Genomic_DNA"/>
</dbReference>
<dbReference type="InterPro" id="IPR013328">
    <property type="entry name" value="6PGD_dom2"/>
</dbReference>
<evidence type="ECO:0000256" key="8">
    <source>
        <dbReference type="ARBA" id="ARBA00023027"/>
    </source>
</evidence>
<dbReference type="InterPro" id="IPR036291">
    <property type="entry name" value="NAD(P)-bd_dom_sf"/>
</dbReference>
<keyword evidence="14" id="KW-1185">Reference proteome</keyword>